<dbReference type="RefSeq" id="WP_294168221.1">
    <property type="nucleotide sequence ID" value="NZ_CADCWA010000045.1"/>
</dbReference>
<name>A0A6J4SV31_9SPHN</name>
<feature type="domain" description="Transposase IS4-like" evidence="2">
    <location>
        <begin position="122"/>
        <end position="247"/>
    </location>
</feature>
<dbReference type="InterPro" id="IPR002559">
    <property type="entry name" value="Transposase_11"/>
</dbReference>
<evidence type="ECO:0000313" key="3">
    <source>
        <dbReference type="EMBL" id="CAA9506233.1"/>
    </source>
</evidence>
<dbReference type="PANTHER" id="PTHR30007:SF1">
    <property type="entry name" value="BLR1914 PROTEIN"/>
    <property type="match status" value="1"/>
</dbReference>
<dbReference type="GO" id="GO:0006313">
    <property type="term" value="P:DNA transposition"/>
    <property type="evidence" value="ECO:0007669"/>
    <property type="project" value="InterPro"/>
</dbReference>
<feature type="region of interest" description="Disordered" evidence="1">
    <location>
        <begin position="187"/>
        <end position="209"/>
    </location>
</feature>
<dbReference type="EMBL" id="CADCWA010000045">
    <property type="protein sequence ID" value="CAA9506233.1"/>
    <property type="molecule type" value="Genomic_DNA"/>
</dbReference>
<evidence type="ECO:0000256" key="1">
    <source>
        <dbReference type="SAM" id="MobiDB-lite"/>
    </source>
</evidence>
<feature type="compositionally biased region" description="Low complexity" evidence="1">
    <location>
        <begin position="114"/>
        <end position="123"/>
    </location>
</feature>
<dbReference type="NCBIfam" id="NF033580">
    <property type="entry name" value="transpos_IS5_3"/>
    <property type="match status" value="1"/>
</dbReference>
<dbReference type="GO" id="GO:0004803">
    <property type="term" value="F:transposase activity"/>
    <property type="evidence" value="ECO:0007669"/>
    <property type="project" value="InterPro"/>
</dbReference>
<gene>
    <name evidence="3" type="ORF">AVDCRST_MAG31-688</name>
</gene>
<dbReference type="AlphaFoldDB" id="A0A6J4SV31"/>
<dbReference type="PANTHER" id="PTHR30007">
    <property type="entry name" value="PHP DOMAIN PROTEIN"/>
    <property type="match status" value="1"/>
</dbReference>
<organism evidence="3">
    <name type="scientific">uncultured Sphingomonas sp</name>
    <dbReference type="NCBI Taxonomy" id="158754"/>
    <lineage>
        <taxon>Bacteria</taxon>
        <taxon>Pseudomonadati</taxon>
        <taxon>Pseudomonadota</taxon>
        <taxon>Alphaproteobacteria</taxon>
        <taxon>Sphingomonadales</taxon>
        <taxon>Sphingomonadaceae</taxon>
        <taxon>Sphingomonas</taxon>
        <taxon>environmental samples</taxon>
    </lineage>
</organism>
<evidence type="ECO:0000259" key="2">
    <source>
        <dbReference type="Pfam" id="PF01609"/>
    </source>
</evidence>
<proteinExistence type="predicted"/>
<dbReference type="Pfam" id="PF01609">
    <property type="entry name" value="DDE_Tnp_1"/>
    <property type="match status" value="1"/>
</dbReference>
<accession>A0A6J4SV31</accession>
<feature type="region of interest" description="Disordered" evidence="1">
    <location>
        <begin position="46"/>
        <end position="139"/>
    </location>
</feature>
<sequence length="252" mass="27936">MSREFWLNDRRWRRLRPRLPDKPRGVPGVDDRRVVSGIVHVLRSGGRALGGRPVRPRPAQDPPQPLRALGRQGRLASRVRGPRGRGRSTGGSAARQHACEGAPLRRGRQRGRRAQALGASRGGRTTKPHALGDGLGRPPAFLLTPGQAADRRAAEALPRDLPPDARVVADRAYDTDAVRGRIQAQGAVPNIPPKRNRRWKPRFSPAPHRGRNAVERMFGRLQDFRRIATRYDKPAADFLATVHLAAAVSYWL</sequence>
<protein>
    <submittedName>
        <fullName evidence="3">Mobile element protein</fullName>
    </submittedName>
</protein>
<dbReference type="GO" id="GO:0003677">
    <property type="term" value="F:DNA binding"/>
    <property type="evidence" value="ECO:0007669"/>
    <property type="project" value="InterPro"/>
</dbReference>
<reference evidence="3" key="1">
    <citation type="submission" date="2020-02" db="EMBL/GenBank/DDBJ databases">
        <authorList>
            <person name="Meier V. D."/>
        </authorList>
    </citation>
    <scope>NUCLEOTIDE SEQUENCE</scope>
    <source>
        <strain evidence="3">AVDCRST_MAG31</strain>
    </source>
</reference>